<dbReference type="PANTHER" id="PTHR42110:SF1">
    <property type="entry name" value="L-ASPARAGINASE, PUTATIVE (AFU_ORTHOLOGUE AFUA_3G11890)-RELATED"/>
    <property type="match status" value="1"/>
</dbReference>
<dbReference type="EMBL" id="JAAIVJ010000003">
    <property type="protein sequence ID" value="NEY90045.1"/>
    <property type="molecule type" value="Genomic_DNA"/>
</dbReference>
<organism evidence="1 2">
    <name type="scientific">Tabrizicola oligotrophica</name>
    <dbReference type="NCBI Taxonomy" id="2710650"/>
    <lineage>
        <taxon>Bacteria</taxon>
        <taxon>Pseudomonadati</taxon>
        <taxon>Pseudomonadota</taxon>
        <taxon>Alphaproteobacteria</taxon>
        <taxon>Rhodobacterales</taxon>
        <taxon>Paracoccaceae</taxon>
        <taxon>Tabrizicola</taxon>
    </lineage>
</organism>
<accession>A0A6M0QRC8</accession>
<proteinExistence type="predicted"/>
<dbReference type="PANTHER" id="PTHR42110">
    <property type="entry name" value="L-ASPARAGINASE, PUTATIVE (AFU_ORTHOLOGUE AFUA_3G11890)-RELATED"/>
    <property type="match status" value="1"/>
</dbReference>
<evidence type="ECO:0000313" key="2">
    <source>
        <dbReference type="Proteomes" id="UP000477782"/>
    </source>
</evidence>
<name>A0A6M0QRC8_9RHOB</name>
<reference evidence="1 2" key="1">
    <citation type="submission" date="2020-02" db="EMBL/GenBank/DDBJ databases">
        <authorList>
            <person name="Chen W.-M."/>
        </authorList>
    </citation>
    <scope>NUCLEOTIDE SEQUENCE [LARGE SCALE GENOMIC DNA]</scope>
    <source>
        <strain evidence="1 2">KMS-5</strain>
    </source>
</reference>
<comment type="caution">
    <text evidence="1">The sequence shown here is derived from an EMBL/GenBank/DDBJ whole genome shotgun (WGS) entry which is preliminary data.</text>
</comment>
<dbReference type="Pfam" id="PF06089">
    <property type="entry name" value="Asparaginase_II"/>
    <property type="match status" value="1"/>
</dbReference>
<dbReference type="InterPro" id="IPR010349">
    <property type="entry name" value="Asparaginase_II"/>
</dbReference>
<dbReference type="Proteomes" id="UP000477782">
    <property type="component" value="Unassembled WGS sequence"/>
</dbReference>
<keyword evidence="2" id="KW-1185">Reference proteome</keyword>
<dbReference type="AlphaFoldDB" id="A0A6M0QRC8"/>
<gene>
    <name evidence="1" type="ORF">G4Z14_07005</name>
</gene>
<dbReference type="RefSeq" id="WP_164624108.1">
    <property type="nucleotide sequence ID" value="NZ_JAAIVJ010000003.1"/>
</dbReference>
<sequence>MGKAVEMVELWRGGLLESTHRGHAVLCDEAGQIVQAWGDPDRIIFPRSSCKMIQALPLVESGAADAFGLSEAHLALACASHQGAALHVNMARDWLKDLGLGEPDLRCGSHEPYDRVERDRLICDHEGPCQLHNNCSGKHSGFLTFVKHQKAGPEYVELDHPLQKAIRAATEDVTGETAAGYGIDGCSAPNFAMSIAGLARGMAKFASSDGTGARGRAMQRLTRAMAAHPELVAGEGRACTELMRAMGGRVSIKTGAEAVFVAIMPEKKLGLALKIEDGNVRASEAALVGILSQLGVLDAAHPMAQKRLPAPQINCRGFTTGELRLSEGFV</sequence>
<evidence type="ECO:0000313" key="1">
    <source>
        <dbReference type="EMBL" id="NEY90045.1"/>
    </source>
</evidence>
<protein>
    <submittedName>
        <fullName evidence="1">Asparaginase</fullName>
    </submittedName>
</protein>